<dbReference type="InterPro" id="IPR036425">
    <property type="entry name" value="MoaB/Mog-like_dom_sf"/>
</dbReference>
<dbReference type="Gene3D" id="3.40.980.10">
    <property type="entry name" value="MoaB/Mog-like domain"/>
    <property type="match status" value="1"/>
</dbReference>
<dbReference type="Pfam" id="PF00994">
    <property type="entry name" value="MoCF_biosynth"/>
    <property type="match status" value="1"/>
</dbReference>
<evidence type="ECO:0000256" key="3">
    <source>
        <dbReference type="ARBA" id="ARBA00005046"/>
    </source>
</evidence>
<dbReference type="UniPathway" id="UPA00344"/>
<evidence type="ECO:0000256" key="7">
    <source>
        <dbReference type="ARBA" id="ARBA00022723"/>
    </source>
</evidence>
<keyword evidence="6 11" id="KW-0808">Transferase</keyword>
<dbReference type="SUPFAM" id="SSF53218">
    <property type="entry name" value="Molybdenum cofactor biosynthesis proteins"/>
    <property type="match status" value="1"/>
</dbReference>
<dbReference type="InterPro" id="IPR038987">
    <property type="entry name" value="MoeA-like"/>
</dbReference>
<gene>
    <name evidence="13" type="ORF">FHS99_002494</name>
</gene>
<dbReference type="InterPro" id="IPR001453">
    <property type="entry name" value="MoaB/Mog_dom"/>
</dbReference>
<dbReference type="SUPFAM" id="SSF63867">
    <property type="entry name" value="MoeA C-terminal domain-like"/>
    <property type="match status" value="1"/>
</dbReference>
<keyword evidence="9 11" id="KW-0501">Molybdenum cofactor biosynthesis</keyword>
<protein>
    <recommendedName>
        <fullName evidence="11">Molybdopterin molybdenumtransferase</fullName>
        <ecNumber evidence="11">2.10.1.1</ecNumber>
    </recommendedName>
</protein>
<comment type="cofactor">
    <cofactor evidence="1 11">
        <name>Mg(2+)</name>
        <dbReference type="ChEBI" id="CHEBI:18420"/>
    </cofactor>
</comment>
<evidence type="ECO:0000256" key="5">
    <source>
        <dbReference type="ARBA" id="ARBA00022505"/>
    </source>
</evidence>
<dbReference type="SMART" id="SM00852">
    <property type="entry name" value="MoCF_biosynth"/>
    <property type="match status" value="1"/>
</dbReference>
<dbReference type="FunFam" id="3.40.980.10:FF:000004">
    <property type="entry name" value="Molybdopterin molybdenumtransferase"/>
    <property type="match status" value="1"/>
</dbReference>
<comment type="catalytic activity">
    <reaction evidence="10">
        <text>adenylyl-molybdopterin + molybdate = Mo-molybdopterin + AMP + H(+)</text>
        <dbReference type="Rhea" id="RHEA:35047"/>
        <dbReference type="ChEBI" id="CHEBI:15378"/>
        <dbReference type="ChEBI" id="CHEBI:36264"/>
        <dbReference type="ChEBI" id="CHEBI:62727"/>
        <dbReference type="ChEBI" id="CHEBI:71302"/>
        <dbReference type="ChEBI" id="CHEBI:456215"/>
        <dbReference type="EC" id="2.10.1.1"/>
    </reaction>
</comment>
<evidence type="ECO:0000256" key="9">
    <source>
        <dbReference type="ARBA" id="ARBA00023150"/>
    </source>
</evidence>
<dbReference type="Pfam" id="PF03453">
    <property type="entry name" value="MoeA_N"/>
    <property type="match status" value="1"/>
</dbReference>
<dbReference type="Gene3D" id="2.40.340.10">
    <property type="entry name" value="MoeA, C-terminal, domain IV"/>
    <property type="match status" value="1"/>
</dbReference>
<evidence type="ECO:0000256" key="4">
    <source>
        <dbReference type="ARBA" id="ARBA00010763"/>
    </source>
</evidence>
<dbReference type="Gene3D" id="2.170.190.11">
    <property type="entry name" value="Molybdopterin biosynthesis moea protein, domain 3"/>
    <property type="match status" value="1"/>
</dbReference>
<comment type="function">
    <text evidence="2 11">Catalyzes the insertion of molybdate into adenylated molybdopterin with the concomitant release of AMP.</text>
</comment>
<name>A0A7W9BTT4_9SPHN</name>
<dbReference type="OrthoDB" id="9804758at2"/>
<proteinExistence type="inferred from homology"/>
<dbReference type="PANTHER" id="PTHR10192:SF5">
    <property type="entry name" value="GEPHYRIN"/>
    <property type="match status" value="1"/>
</dbReference>
<dbReference type="Proteomes" id="UP000546701">
    <property type="component" value="Unassembled WGS sequence"/>
</dbReference>
<dbReference type="RefSeq" id="WP_157176539.1">
    <property type="nucleotide sequence ID" value="NZ_BMJP01000004.1"/>
</dbReference>
<evidence type="ECO:0000256" key="8">
    <source>
        <dbReference type="ARBA" id="ARBA00022842"/>
    </source>
</evidence>
<evidence type="ECO:0000256" key="6">
    <source>
        <dbReference type="ARBA" id="ARBA00022679"/>
    </source>
</evidence>
<evidence type="ECO:0000256" key="2">
    <source>
        <dbReference type="ARBA" id="ARBA00002901"/>
    </source>
</evidence>
<dbReference type="CDD" id="cd00887">
    <property type="entry name" value="MoeA"/>
    <property type="match status" value="1"/>
</dbReference>
<dbReference type="GO" id="GO:0005829">
    <property type="term" value="C:cytosol"/>
    <property type="evidence" value="ECO:0007669"/>
    <property type="project" value="TreeGrafter"/>
</dbReference>
<comment type="similarity">
    <text evidence="4 11">Belongs to the MoeA family.</text>
</comment>
<keyword evidence="14" id="KW-1185">Reference proteome</keyword>
<sequence length="399" mass="40958">MVGGNTALLPVPEALARLLALAPAPETEQAPLLAALGRTLTAPIHAVRTQPAADLSAMDGYALRFAELGQLLTVVGEAAAGAAPFTIQPGQAARIFTGAAVPASADVILVQEEAARDGDRLTLNGEGPPAPGAHIRRKGYDFSAGELLIPAGTVVTAAVIALAAAAGHATLPVPRRPRVVILSTGNELVPPGMPVTGVQLPSSNAPMLAALLARLPVEVEDRGIVRDDLATITEAFRDAAQTADIIVTTGGASVGDHDLVRPALIAAGAEIDFWRIALRPGKPLLAGHIGKTIALGLPGNPGSAYVTALLFLLPLAARCAGAEHLLPQPHDMRIAGPLPATGPRRDYVRAFTRDGEAHPILGQDSAALRRLPEADLLVLREAHSPPAEAGTVVTAIRIA</sequence>
<dbReference type="Gene3D" id="3.90.105.10">
    <property type="entry name" value="Molybdopterin biosynthesis moea protein, domain 2"/>
    <property type="match status" value="1"/>
</dbReference>
<dbReference type="Pfam" id="PF03454">
    <property type="entry name" value="MoeA_C"/>
    <property type="match status" value="1"/>
</dbReference>
<dbReference type="GO" id="GO:0061599">
    <property type="term" value="F:molybdopterin molybdotransferase activity"/>
    <property type="evidence" value="ECO:0007669"/>
    <property type="project" value="UniProtKB-UniRule"/>
</dbReference>
<dbReference type="GO" id="GO:0006777">
    <property type="term" value="P:Mo-molybdopterin cofactor biosynthetic process"/>
    <property type="evidence" value="ECO:0007669"/>
    <property type="project" value="UniProtKB-UniRule"/>
</dbReference>
<comment type="pathway">
    <text evidence="3 11">Cofactor biosynthesis; molybdopterin biosynthesis.</text>
</comment>
<dbReference type="NCBIfam" id="TIGR00177">
    <property type="entry name" value="molyb_syn"/>
    <property type="match status" value="1"/>
</dbReference>
<dbReference type="InterPro" id="IPR036688">
    <property type="entry name" value="MoeA_C_domain_IV_sf"/>
</dbReference>
<dbReference type="EMBL" id="JACIJR010000006">
    <property type="protein sequence ID" value="MBB5729996.1"/>
    <property type="molecule type" value="Genomic_DNA"/>
</dbReference>
<keyword evidence="7 11" id="KW-0479">Metal-binding</keyword>
<dbReference type="GO" id="GO:0046872">
    <property type="term" value="F:metal ion binding"/>
    <property type="evidence" value="ECO:0007669"/>
    <property type="project" value="UniProtKB-UniRule"/>
</dbReference>
<dbReference type="EC" id="2.10.1.1" evidence="11"/>
<dbReference type="PANTHER" id="PTHR10192">
    <property type="entry name" value="MOLYBDOPTERIN BIOSYNTHESIS PROTEIN"/>
    <property type="match status" value="1"/>
</dbReference>
<evidence type="ECO:0000256" key="11">
    <source>
        <dbReference type="RuleBase" id="RU365090"/>
    </source>
</evidence>
<comment type="caution">
    <text evidence="13">The sequence shown here is derived from an EMBL/GenBank/DDBJ whole genome shotgun (WGS) entry which is preliminary data.</text>
</comment>
<dbReference type="InterPro" id="IPR005111">
    <property type="entry name" value="MoeA_C_domain_IV"/>
</dbReference>
<evidence type="ECO:0000256" key="10">
    <source>
        <dbReference type="ARBA" id="ARBA00047317"/>
    </source>
</evidence>
<keyword evidence="5 11" id="KW-0500">Molybdenum</keyword>
<dbReference type="AlphaFoldDB" id="A0A7W9BTT4"/>
<reference evidence="13 14" key="1">
    <citation type="submission" date="2020-08" db="EMBL/GenBank/DDBJ databases">
        <title>Genomic Encyclopedia of Type Strains, Phase IV (KMG-IV): sequencing the most valuable type-strain genomes for metagenomic binning, comparative biology and taxonomic classification.</title>
        <authorList>
            <person name="Goeker M."/>
        </authorList>
    </citation>
    <scope>NUCLEOTIDE SEQUENCE [LARGE SCALE GENOMIC DNA]</scope>
    <source>
        <strain evidence="13 14">DSM 103336</strain>
    </source>
</reference>
<feature type="domain" description="MoaB/Mog" evidence="12">
    <location>
        <begin position="180"/>
        <end position="318"/>
    </location>
</feature>
<dbReference type="SUPFAM" id="SSF63882">
    <property type="entry name" value="MoeA N-terminal region -like"/>
    <property type="match status" value="1"/>
</dbReference>
<dbReference type="InterPro" id="IPR005110">
    <property type="entry name" value="MoeA_linker/N"/>
</dbReference>
<accession>A0A7W9BTT4</accession>
<organism evidence="13 14">
    <name type="scientific">Sphingomonas prati</name>
    <dbReference type="NCBI Taxonomy" id="1843237"/>
    <lineage>
        <taxon>Bacteria</taxon>
        <taxon>Pseudomonadati</taxon>
        <taxon>Pseudomonadota</taxon>
        <taxon>Alphaproteobacteria</taxon>
        <taxon>Sphingomonadales</taxon>
        <taxon>Sphingomonadaceae</taxon>
        <taxon>Sphingomonas</taxon>
    </lineage>
</organism>
<dbReference type="InterPro" id="IPR036135">
    <property type="entry name" value="MoeA_linker/N_sf"/>
</dbReference>
<evidence type="ECO:0000259" key="12">
    <source>
        <dbReference type="SMART" id="SM00852"/>
    </source>
</evidence>
<evidence type="ECO:0000313" key="13">
    <source>
        <dbReference type="EMBL" id="MBB5729996.1"/>
    </source>
</evidence>
<evidence type="ECO:0000313" key="14">
    <source>
        <dbReference type="Proteomes" id="UP000546701"/>
    </source>
</evidence>
<evidence type="ECO:0000256" key="1">
    <source>
        <dbReference type="ARBA" id="ARBA00001946"/>
    </source>
</evidence>
<keyword evidence="8 11" id="KW-0460">Magnesium</keyword>